<keyword evidence="10" id="KW-0902">Two-component regulatory system</keyword>
<dbReference type="SMART" id="SM00387">
    <property type="entry name" value="HATPase_c"/>
    <property type="match status" value="1"/>
</dbReference>
<evidence type="ECO:0000256" key="6">
    <source>
        <dbReference type="ARBA" id="ARBA00022679"/>
    </source>
</evidence>
<keyword evidence="4" id="KW-1003">Cell membrane</keyword>
<proteinExistence type="predicted"/>
<dbReference type="PANTHER" id="PTHR45453">
    <property type="entry name" value="PHOSPHATE REGULON SENSOR PROTEIN PHOR"/>
    <property type="match status" value="1"/>
</dbReference>
<feature type="domain" description="Histidine kinase" evidence="12">
    <location>
        <begin position="92"/>
        <end position="307"/>
    </location>
</feature>
<dbReference type="CDD" id="cd00075">
    <property type="entry name" value="HATPase"/>
    <property type="match status" value="1"/>
</dbReference>
<dbReference type="EMBL" id="AQFT01000117">
    <property type="protein sequence ID" value="EMZ22786.1"/>
    <property type="molecule type" value="Genomic_DNA"/>
</dbReference>
<evidence type="ECO:0000256" key="4">
    <source>
        <dbReference type="ARBA" id="ARBA00022475"/>
    </source>
</evidence>
<accession>N2A3J7</accession>
<evidence type="ECO:0000256" key="9">
    <source>
        <dbReference type="ARBA" id="ARBA00022989"/>
    </source>
</evidence>
<keyword evidence="5" id="KW-0597">Phosphoprotein</keyword>
<dbReference type="eggNOG" id="COG2205">
    <property type="taxonomic scope" value="Bacteria"/>
</dbReference>
<dbReference type="PANTHER" id="PTHR45453:SF2">
    <property type="entry name" value="HISTIDINE KINASE"/>
    <property type="match status" value="1"/>
</dbReference>
<dbReference type="GO" id="GO:0005886">
    <property type="term" value="C:plasma membrane"/>
    <property type="evidence" value="ECO:0007669"/>
    <property type="project" value="UniProtKB-SubCell"/>
</dbReference>
<dbReference type="Gene3D" id="1.10.287.130">
    <property type="match status" value="1"/>
</dbReference>
<evidence type="ECO:0000256" key="2">
    <source>
        <dbReference type="ARBA" id="ARBA00004651"/>
    </source>
</evidence>
<evidence type="ECO:0000256" key="8">
    <source>
        <dbReference type="ARBA" id="ARBA00022777"/>
    </source>
</evidence>
<dbReference type="InterPro" id="IPR003594">
    <property type="entry name" value="HATPase_dom"/>
</dbReference>
<dbReference type="Gene3D" id="3.30.565.10">
    <property type="entry name" value="Histidine kinase-like ATPase, C-terminal domain"/>
    <property type="match status" value="1"/>
</dbReference>
<dbReference type="GO" id="GO:0016036">
    <property type="term" value="P:cellular response to phosphate starvation"/>
    <property type="evidence" value="ECO:0007669"/>
    <property type="project" value="TreeGrafter"/>
</dbReference>
<dbReference type="PRINTS" id="PR00344">
    <property type="entry name" value="BCTRLSENSOR"/>
</dbReference>
<dbReference type="Pfam" id="PF00512">
    <property type="entry name" value="HisKA"/>
    <property type="match status" value="1"/>
</dbReference>
<dbReference type="HOGENOM" id="CLU_000445_89_3_9"/>
<name>N2A3J7_9FIRM</name>
<evidence type="ECO:0000256" key="7">
    <source>
        <dbReference type="ARBA" id="ARBA00022692"/>
    </source>
</evidence>
<comment type="caution">
    <text evidence="13">The sequence shown here is derived from an EMBL/GenBank/DDBJ whole genome shotgun (WGS) entry which is preliminary data.</text>
</comment>
<dbReference type="InterPro" id="IPR036097">
    <property type="entry name" value="HisK_dim/P_sf"/>
</dbReference>
<evidence type="ECO:0000259" key="12">
    <source>
        <dbReference type="PROSITE" id="PS50109"/>
    </source>
</evidence>
<keyword evidence="7" id="KW-0812">Transmembrane</keyword>
<dbReference type="CDD" id="cd00082">
    <property type="entry name" value="HisKA"/>
    <property type="match status" value="1"/>
</dbReference>
<dbReference type="SUPFAM" id="SSF55874">
    <property type="entry name" value="ATPase domain of HSP90 chaperone/DNA topoisomerase II/histidine kinase"/>
    <property type="match status" value="1"/>
</dbReference>
<dbReference type="SUPFAM" id="SSF47384">
    <property type="entry name" value="Homodimeric domain of signal transducing histidine kinase"/>
    <property type="match status" value="1"/>
</dbReference>
<dbReference type="InterPro" id="IPR005467">
    <property type="entry name" value="His_kinase_dom"/>
</dbReference>
<evidence type="ECO:0000256" key="3">
    <source>
        <dbReference type="ARBA" id="ARBA00012438"/>
    </source>
</evidence>
<evidence type="ECO:0000256" key="5">
    <source>
        <dbReference type="ARBA" id="ARBA00022553"/>
    </source>
</evidence>
<sequence length="309" mass="35170">MYPYIVNIGLLACGFCIFAATKRYYQSQAEKTYENLLHILDRSLQGDLTCSSYDETMDAAVTARLNRLMRISQRHRQSAEEERDTVKALISDIAHQVRTPLTNMMLYTGLLKEQPLSADARHLADRLQKQSDKLDFFMKELVRSSYMEQEMIAIAPTQVSVTELIRSACQMVELAAIKKEIVLAADTKQVEELCCYADKKWTTEAIANVLDNAVKYSPIKSVIEISVICYEVFVCIRIKDDGIGIREEEQGLVFRRFYRSDDVKEQDGYGIGLYLVREVLAKQGGYARIRSEHGKGTVMQLYLLKSAAD</sequence>
<reference evidence="13 14" key="1">
    <citation type="journal article" date="2014" name="Genome Announc.">
        <title>Draft genome sequences of the altered schaedler flora, a defined bacterial community from gnotobiotic mice.</title>
        <authorList>
            <person name="Wannemuehler M.J."/>
            <person name="Overstreet A.M."/>
            <person name="Ward D.V."/>
            <person name="Phillips G.J."/>
        </authorList>
    </citation>
    <scope>NUCLEOTIDE SEQUENCE [LARGE SCALE GENOMIC DNA]</scope>
    <source>
        <strain evidence="13 14">ASF492</strain>
    </source>
</reference>
<evidence type="ECO:0000256" key="10">
    <source>
        <dbReference type="ARBA" id="ARBA00023012"/>
    </source>
</evidence>
<dbReference type="GO" id="GO:0000155">
    <property type="term" value="F:phosphorelay sensor kinase activity"/>
    <property type="evidence" value="ECO:0007669"/>
    <property type="project" value="InterPro"/>
</dbReference>
<keyword evidence="14" id="KW-1185">Reference proteome</keyword>
<keyword evidence="11" id="KW-0472">Membrane</keyword>
<dbReference type="OrthoDB" id="9773956at2"/>
<gene>
    <name evidence="13" type="ORF">C823_03831</name>
</gene>
<keyword evidence="6" id="KW-0808">Transferase</keyword>
<comment type="catalytic activity">
    <reaction evidence="1">
        <text>ATP + protein L-histidine = ADP + protein N-phospho-L-histidine.</text>
        <dbReference type="EC" id="2.7.13.3"/>
    </reaction>
</comment>
<dbReference type="InterPro" id="IPR004358">
    <property type="entry name" value="Sig_transdc_His_kin-like_C"/>
</dbReference>
<dbReference type="Proteomes" id="UP000012589">
    <property type="component" value="Unassembled WGS sequence"/>
</dbReference>
<organism evidence="13 14">
    <name type="scientific">Eubacterium plexicaudatum ASF492</name>
    <dbReference type="NCBI Taxonomy" id="1235802"/>
    <lineage>
        <taxon>Bacteria</taxon>
        <taxon>Bacillati</taxon>
        <taxon>Bacillota</taxon>
        <taxon>Clostridia</taxon>
        <taxon>Eubacteriales</taxon>
        <taxon>Eubacteriaceae</taxon>
        <taxon>Eubacterium</taxon>
    </lineage>
</organism>
<keyword evidence="9" id="KW-1133">Transmembrane helix</keyword>
<keyword evidence="8" id="KW-0418">Kinase</keyword>
<dbReference type="InterPro" id="IPR003661">
    <property type="entry name" value="HisK_dim/P_dom"/>
</dbReference>
<dbReference type="InterPro" id="IPR036890">
    <property type="entry name" value="HATPase_C_sf"/>
</dbReference>
<evidence type="ECO:0000256" key="1">
    <source>
        <dbReference type="ARBA" id="ARBA00000085"/>
    </source>
</evidence>
<protein>
    <recommendedName>
        <fullName evidence="3">histidine kinase</fullName>
        <ecNumber evidence="3">2.7.13.3</ecNumber>
    </recommendedName>
</protein>
<dbReference type="PROSITE" id="PS50109">
    <property type="entry name" value="HIS_KIN"/>
    <property type="match status" value="1"/>
</dbReference>
<dbReference type="EC" id="2.7.13.3" evidence="3"/>
<dbReference type="GO" id="GO:0004721">
    <property type="term" value="F:phosphoprotein phosphatase activity"/>
    <property type="evidence" value="ECO:0007669"/>
    <property type="project" value="TreeGrafter"/>
</dbReference>
<dbReference type="Pfam" id="PF02518">
    <property type="entry name" value="HATPase_c"/>
    <property type="match status" value="1"/>
</dbReference>
<dbReference type="STRING" id="1235802.C823_03831"/>
<dbReference type="SMART" id="SM00388">
    <property type="entry name" value="HisKA"/>
    <property type="match status" value="1"/>
</dbReference>
<dbReference type="PATRIC" id="fig|1235802.3.peg.4047"/>
<evidence type="ECO:0000313" key="14">
    <source>
        <dbReference type="Proteomes" id="UP000012589"/>
    </source>
</evidence>
<evidence type="ECO:0000256" key="11">
    <source>
        <dbReference type="ARBA" id="ARBA00023136"/>
    </source>
</evidence>
<comment type="subcellular location">
    <subcellularLocation>
        <location evidence="2">Cell membrane</location>
        <topology evidence="2">Multi-pass membrane protein</topology>
    </subcellularLocation>
</comment>
<dbReference type="InterPro" id="IPR050351">
    <property type="entry name" value="BphY/WalK/GraS-like"/>
</dbReference>
<dbReference type="AlphaFoldDB" id="N2A3J7"/>
<evidence type="ECO:0000313" key="13">
    <source>
        <dbReference type="EMBL" id="EMZ22786.1"/>
    </source>
</evidence>